<dbReference type="FunFam" id="3.40.47.10:FF:000005">
    <property type="entry name" value="3-oxoacyl-[acyl-carrier-protein] synthase I"/>
    <property type="match status" value="1"/>
</dbReference>
<dbReference type="PANTHER" id="PTHR11712:SF306">
    <property type="entry name" value="3-OXOACYL-[ACYL-CARRIER-PROTEIN] SYNTHASE 1"/>
    <property type="match status" value="1"/>
</dbReference>
<dbReference type="Pfam" id="PF02801">
    <property type="entry name" value="Ketoacyl-synt_C"/>
    <property type="match status" value="1"/>
</dbReference>
<comment type="pathway">
    <text evidence="2">Lipid metabolism; fatty acid biosynthesis.</text>
</comment>
<dbReference type="FunFam" id="3.40.47.10:FF:000006">
    <property type="entry name" value="3-oxoacyl-[acyl-carrier-protein] synthase I"/>
    <property type="match status" value="1"/>
</dbReference>
<accession>A0A6F8PKC4</accession>
<dbReference type="SMART" id="SM00825">
    <property type="entry name" value="PKS_KS"/>
    <property type="match status" value="1"/>
</dbReference>
<dbReference type="AlphaFoldDB" id="A0A6F8PKC4"/>
<evidence type="ECO:0000256" key="12">
    <source>
        <dbReference type="ARBA" id="ARBA00023315"/>
    </source>
</evidence>
<sequence>MKRVVITGVGIVSSIGNNKQEVTDSLRQGKSGIVFAPEYAENGLRSQVHGAVKNLDFAELIDRKQLRFMGDAAAYSYIAMQQAVADSGLTEDQVSNPRTGLIAGSGGGSNSNSTSAVDIAKEKGVKRVGPYMVTRTMGSTVSACLATPFKIKGINYSISSACSTSAHCIGTAVEQIQLGKQDVVFAGGGEELHWTMSVLFDAMGALSTKYNDTPEKASRAYDADRDGFVIAGGGGMVVVEELEHALARGAKIYAEITGYGANSDGYDMVAPSGEGAVRCMQMALSTVKGEVDYINPHGTSTPVGDTKEAAAIREVFGDKIPKISSTKSMSGHSLGAAGVHEFIYSLCMLENDFIAPSINIDNLDPLCEGMPIVTQLIENAGLNRIMSNSFGFGGTNASVVFERYKP</sequence>
<keyword evidence="6" id="KW-0963">Cytoplasm</keyword>
<dbReference type="Pfam" id="PF00109">
    <property type="entry name" value="ketoacyl-synt"/>
    <property type="match status" value="1"/>
</dbReference>
<evidence type="ECO:0000313" key="21">
    <source>
        <dbReference type="Proteomes" id="UP000501466"/>
    </source>
</evidence>
<dbReference type="GO" id="GO:0005829">
    <property type="term" value="C:cytosol"/>
    <property type="evidence" value="ECO:0007669"/>
    <property type="project" value="TreeGrafter"/>
</dbReference>
<reference evidence="21" key="1">
    <citation type="submission" date="2019-11" db="EMBL/GenBank/DDBJ databases">
        <title>Isolation and characterization of two novel species in the genus Thiomicrorhabdus.</title>
        <authorList>
            <person name="Mochizuki J."/>
            <person name="Kojima H."/>
            <person name="Fukui M."/>
        </authorList>
    </citation>
    <scope>NUCLEOTIDE SEQUENCE [LARGE SCALE GENOMIC DNA]</scope>
    <source>
        <strain evidence="21">AkT22</strain>
    </source>
</reference>
<organism evidence="20 21">
    <name type="scientific">Thiosulfativibrio zosterae</name>
    <dbReference type="NCBI Taxonomy" id="2675053"/>
    <lineage>
        <taxon>Bacteria</taxon>
        <taxon>Pseudomonadati</taxon>
        <taxon>Pseudomonadota</taxon>
        <taxon>Gammaproteobacteria</taxon>
        <taxon>Thiotrichales</taxon>
        <taxon>Piscirickettsiaceae</taxon>
        <taxon>Thiosulfativibrio</taxon>
    </lineage>
</organism>
<dbReference type="InterPro" id="IPR018201">
    <property type="entry name" value="Ketoacyl_synth_AS"/>
</dbReference>
<evidence type="ECO:0000313" key="20">
    <source>
        <dbReference type="EMBL" id="BBP42507.1"/>
    </source>
</evidence>
<evidence type="ECO:0000256" key="6">
    <source>
        <dbReference type="ARBA" id="ARBA00022490"/>
    </source>
</evidence>
<dbReference type="PROSITE" id="PS52004">
    <property type="entry name" value="KS3_2"/>
    <property type="match status" value="1"/>
</dbReference>
<comment type="similarity">
    <text evidence="3 18">Belongs to the thiolase-like superfamily. Beta-ketoacyl-ACP synthases family.</text>
</comment>
<dbReference type="InterPro" id="IPR016039">
    <property type="entry name" value="Thiolase-like"/>
</dbReference>
<dbReference type="NCBIfam" id="NF005935">
    <property type="entry name" value="PRK07967.1"/>
    <property type="match status" value="1"/>
</dbReference>
<evidence type="ECO:0000256" key="18">
    <source>
        <dbReference type="RuleBase" id="RU003694"/>
    </source>
</evidence>
<keyword evidence="12" id="KW-0012">Acyltransferase</keyword>
<protein>
    <recommendedName>
        <fullName evidence="13">3-oxoacyl-[acyl-carrier-protein] synthase 1</fullName>
        <ecNumber evidence="5">2.3.1.41</ecNumber>
    </recommendedName>
    <alternativeName>
        <fullName evidence="14">3-oxoacyl-[acyl-carrier-protein] synthase I</fullName>
    </alternativeName>
    <alternativeName>
        <fullName evidence="15">Beta-ketoacyl-ACP synthase I</fullName>
    </alternativeName>
</protein>
<dbReference type="RefSeq" id="WP_173289997.1">
    <property type="nucleotide sequence ID" value="NZ_AP021888.1"/>
</dbReference>
<dbReference type="PANTHER" id="PTHR11712">
    <property type="entry name" value="POLYKETIDE SYNTHASE-RELATED"/>
    <property type="match status" value="1"/>
</dbReference>
<evidence type="ECO:0000256" key="2">
    <source>
        <dbReference type="ARBA" id="ARBA00005194"/>
    </source>
</evidence>
<keyword evidence="10" id="KW-0443">Lipid metabolism</keyword>
<keyword evidence="8 18" id="KW-0808">Transferase</keyword>
<dbReference type="EC" id="2.3.1.41" evidence="5"/>
<dbReference type="InterPro" id="IPR020841">
    <property type="entry name" value="PKS_Beta-ketoAc_synthase_dom"/>
</dbReference>
<dbReference type="EMBL" id="AP021888">
    <property type="protein sequence ID" value="BBP42507.1"/>
    <property type="molecule type" value="Genomic_DNA"/>
</dbReference>
<dbReference type="GO" id="GO:0004315">
    <property type="term" value="F:3-oxoacyl-[acyl-carrier-protein] synthase activity"/>
    <property type="evidence" value="ECO:0007669"/>
    <property type="project" value="UniProtKB-EC"/>
</dbReference>
<dbReference type="KEGG" id="tzo:THMIRHAT_02530"/>
<dbReference type="GO" id="GO:0006633">
    <property type="term" value="P:fatty acid biosynthetic process"/>
    <property type="evidence" value="ECO:0007669"/>
    <property type="project" value="UniProtKB-UniPathway"/>
</dbReference>
<evidence type="ECO:0000256" key="13">
    <source>
        <dbReference type="ARBA" id="ARBA00039450"/>
    </source>
</evidence>
<dbReference type="Proteomes" id="UP000501466">
    <property type="component" value="Chromosome"/>
</dbReference>
<comment type="catalytic activity">
    <reaction evidence="17">
        <text>a fatty acyl-[ACP] + malonyl-[ACP] + H(+) = a 3-oxoacyl-[ACP] + holo-[ACP] + CO2</text>
        <dbReference type="Rhea" id="RHEA:22836"/>
        <dbReference type="Rhea" id="RHEA-COMP:9623"/>
        <dbReference type="Rhea" id="RHEA-COMP:9685"/>
        <dbReference type="Rhea" id="RHEA-COMP:9916"/>
        <dbReference type="Rhea" id="RHEA-COMP:14125"/>
        <dbReference type="ChEBI" id="CHEBI:15378"/>
        <dbReference type="ChEBI" id="CHEBI:16526"/>
        <dbReference type="ChEBI" id="CHEBI:64479"/>
        <dbReference type="ChEBI" id="CHEBI:78449"/>
        <dbReference type="ChEBI" id="CHEBI:78776"/>
        <dbReference type="ChEBI" id="CHEBI:138651"/>
        <dbReference type="EC" id="2.3.1.41"/>
    </reaction>
    <physiologicalReaction direction="left-to-right" evidence="17">
        <dbReference type="Rhea" id="RHEA:22837"/>
    </physiologicalReaction>
</comment>
<feature type="domain" description="Ketosynthase family 3 (KS3)" evidence="19">
    <location>
        <begin position="1"/>
        <end position="403"/>
    </location>
</feature>
<dbReference type="UniPathway" id="UPA00094"/>
<evidence type="ECO:0000256" key="14">
    <source>
        <dbReference type="ARBA" id="ARBA00041620"/>
    </source>
</evidence>
<dbReference type="SUPFAM" id="SSF53901">
    <property type="entry name" value="Thiolase-like"/>
    <property type="match status" value="2"/>
</dbReference>
<evidence type="ECO:0000256" key="15">
    <source>
        <dbReference type="ARBA" id="ARBA00042143"/>
    </source>
</evidence>
<dbReference type="InterPro" id="IPR014030">
    <property type="entry name" value="Ketoacyl_synth_N"/>
</dbReference>
<gene>
    <name evidence="20" type="primary">fabB</name>
    <name evidence="20" type="ORF">THMIRHAT_02530</name>
</gene>
<keyword evidence="9" id="KW-0276">Fatty acid metabolism</keyword>
<keyword evidence="21" id="KW-1185">Reference proteome</keyword>
<evidence type="ECO:0000256" key="17">
    <source>
        <dbReference type="ARBA" id="ARBA00048506"/>
    </source>
</evidence>
<name>A0A6F8PKC4_9GAMM</name>
<evidence type="ECO:0000256" key="16">
    <source>
        <dbReference type="ARBA" id="ARBA00048121"/>
    </source>
</evidence>
<keyword evidence="11" id="KW-0275">Fatty acid biosynthesis</keyword>
<proteinExistence type="inferred from homology"/>
<evidence type="ECO:0000256" key="1">
    <source>
        <dbReference type="ARBA" id="ARBA00004496"/>
    </source>
</evidence>
<comment type="catalytic activity">
    <reaction evidence="16">
        <text>(3Z)-decenoyl-[ACP] + malonyl-[ACP] + H(+) = 3-oxo-(5Z)-dodecenoyl-[ACP] + holo-[ACP] + CO2</text>
        <dbReference type="Rhea" id="RHEA:54940"/>
        <dbReference type="Rhea" id="RHEA-COMP:9623"/>
        <dbReference type="Rhea" id="RHEA-COMP:9685"/>
        <dbReference type="Rhea" id="RHEA-COMP:9927"/>
        <dbReference type="Rhea" id="RHEA-COMP:14042"/>
        <dbReference type="ChEBI" id="CHEBI:15378"/>
        <dbReference type="ChEBI" id="CHEBI:16526"/>
        <dbReference type="ChEBI" id="CHEBI:64479"/>
        <dbReference type="ChEBI" id="CHEBI:78449"/>
        <dbReference type="ChEBI" id="CHEBI:78798"/>
        <dbReference type="ChEBI" id="CHEBI:138410"/>
    </reaction>
    <physiologicalReaction direction="left-to-right" evidence="16">
        <dbReference type="Rhea" id="RHEA:54941"/>
    </physiologicalReaction>
</comment>
<dbReference type="InterPro" id="IPR014031">
    <property type="entry name" value="Ketoacyl_synth_C"/>
</dbReference>
<evidence type="ECO:0000256" key="8">
    <source>
        <dbReference type="ARBA" id="ARBA00022679"/>
    </source>
</evidence>
<evidence type="ECO:0000256" key="7">
    <source>
        <dbReference type="ARBA" id="ARBA00022516"/>
    </source>
</evidence>
<comment type="subcellular location">
    <subcellularLocation>
        <location evidence="1">Cytoplasm</location>
    </subcellularLocation>
</comment>
<dbReference type="Gene3D" id="3.40.47.10">
    <property type="match status" value="2"/>
</dbReference>
<evidence type="ECO:0000256" key="11">
    <source>
        <dbReference type="ARBA" id="ARBA00023160"/>
    </source>
</evidence>
<evidence type="ECO:0000256" key="10">
    <source>
        <dbReference type="ARBA" id="ARBA00023098"/>
    </source>
</evidence>
<dbReference type="NCBIfam" id="NF005589">
    <property type="entry name" value="PRK07314.1"/>
    <property type="match status" value="1"/>
</dbReference>
<dbReference type="InterPro" id="IPR000794">
    <property type="entry name" value="Beta-ketoacyl_synthase"/>
</dbReference>
<evidence type="ECO:0000256" key="3">
    <source>
        <dbReference type="ARBA" id="ARBA00008467"/>
    </source>
</evidence>
<comment type="subunit">
    <text evidence="4">Homodimer.</text>
</comment>
<dbReference type="PROSITE" id="PS00606">
    <property type="entry name" value="KS3_1"/>
    <property type="match status" value="1"/>
</dbReference>
<keyword evidence="7" id="KW-0444">Lipid biosynthesis</keyword>
<evidence type="ECO:0000256" key="5">
    <source>
        <dbReference type="ARBA" id="ARBA00013191"/>
    </source>
</evidence>
<evidence type="ECO:0000256" key="9">
    <source>
        <dbReference type="ARBA" id="ARBA00022832"/>
    </source>
</evidence>
<evidence type="ECO:0000259" key="19">
    <source>
        <dbReference type="PROSITE" id="PS52004"/>
    </source>
</evidence>
<evidence type="ECO:0000256" key="4">
    <source>
        <dbReference type="ARBA" id="ARBA00011738"/>
    </source>
</evidence>
<dbReference type="CDD" id="cd00834">
    <property type="entry name" value="KAS_I_II"/>
    <property type="match status" value="1"/>
</dbReference>